<dbReference type="Pfam" id="PF14204">
    <property type="entry name" value="Ribosomal_L18_c"/>
    <property type="match status" value="1"/>
</dbReference>
<proteinExistence type="inferred from homology"/>
<evidence type="ECO:0000259" key="6">
    <source>
        <dbReference type="Pfam" id="PF14204"/>
    </source>
</evidence>
<keyword evidence="8" id="KW-1185">Reference proteome</keyword>
<dbReference type="SUPFAM" id="SSF53137">
    <property type="entry name" value="Translational machinery components"/>
    <property type="match status" value="1"/>
</dbReference>
<dbReference type="InterPro" id="IPR005485">
    <property type="entry name" value="Rbsml_uL18_euk_arch"/>
</dbReference>
<dbReference type="FunCoup" id="A0A077ZV87">
    <property type="interactions" value="492"/>
</dbReference>
<dbReference type="OMA" id="CQIASAH"/>
<name>A0A077ZV87_STYLE</name>
<dbReference type="GO" id="GO:0006412">
    <property type="term" value="P:translation"/>
    <property type="evidence" value="ECO:0007669"/>
    <property type="project" value="InterPro"/>
</dbReference>
<accession>A0A077ZV87</accession>
<dbReference type="PRINTS" id="PR00058">
    <property type="entry name" value="RIBOSOMALL5"/>
</dbReference>
<dbReference type="InterPro" id="IPR025607">
    <property type="entry name" value="Ribosomal_uL18_C_euk"/>
</dbReference>
<evidence type="ECO:0000256" key="1">
    <source>
        <dbReference type="ARBA" id="ARBA00004496"/>
    </source>
</evidence>
<evidence type="ECO:0000256" key="5">
    <source>
        <dbReference type="ARBA" id="ARBA00023274"/>
    </source>
</evidence>
<comment type="similarity">
    <text evidence="2">Belongs to the universal ribosomal protein uL18 family.</text>
</comment>
<comment type="subcellular location">
    <subcellularLocation>
        <location evidence="1">Cytoplasm</location>
    </subcellularLocation>
</comment>
<dbReference type="OrthoDB" id="309270at2759"/>
<dbReference type="PANTHER" id="PTHR23410">
    <property type="entry name" value="RIBOSOMAL PROTEIN L5-RELATED"/>
    <property type="match status" value="1"/>
</dbReference>
<dbReference type="Proteomes" id="UP000039865">
    <property type="component" value="Unassembled WGS sequence"/>
</dbReference>
<evidence type="ECO:0000256" key="3">
    <source>
        <dbReference type="ARBA" id="ARBA00022490"/>
    </source>
</evidence>
<reference evidence="7 8" key="1">
    <citation type="submission" date="2014-06" db="EMBL/GenBank/DDBJ databases">
        <authorList>
            <person name="Swart Estienne"/>
        </authorList>
    </citation>
    <scope>NUCLEOTIDE SEQUENCE [LARGE SCALE GENOMIC DNA]</scope>
    <source>
        <strain evidence="7 8">130c</strain>
    </source>
</reference>
<dbReference type="AlphaFoldDB" id="A0A077ZV87"/>
<keyword evidence="3" id="KW-0963">Cytoplasm</keyword>
<dbReference type="EMBL" id="CCKQ01001216">
    <property type="protein sequence ID" value="CDW72321.1"/>
    <property type="molecule type" value="Genomic_DNA"/>
</dbReference>
<dbReference type="InParanoid" id="A0A077ZV87"/>
<dbReference type="GO" id="GO:0022625">
    <property type="term" value="C:cytosolic large ribosomal subunit"/>
    <property type="evidence" value="ECO:0007669"/>
    <property type="project" value="TreeGrafter"/>
</dbReference>
<dbReference type="GO" id="GO:0003735">
    <property type="term" value="F:structural constituent of ribosome"/>
    <property type="evidence" value="ECO:0007669"/>
    <property type="project" value="InterPro"/>
</dbReference>
<evidence type="ECO:0000313" key="7">
    <source>
        <dbReference type="EMBL" id="CDW72321.1"/>
    </source>
</evidence>
<evidence type="ECO:0000256" key="4">
    <source>
        <dbReference type="ARBA" id="ARBA00022980"/>
    </source>
</evidence>
<sequence>MAFVKNIKTSPYYSRYQVKYRRRREGKTDYYARRRLVQQDKNKYDSKKYRLVVRRTNKKIITQIIFATIKGDRVLCQADSKELRRYGLEAGLTNYAAAYSTGLLLARRLLTQLGMAELYKGIESADGEFFDVTEKGVNQDRRPFKALLDVGLVRTTTGSRVFGALKGAVDGGIYVPHNTKRFPGYHLEKAAAQTGKRGKVVAKGKAVGTYNAKEHRDHILGLHVQTYMDKLKKEDEGRFKRQFSKWSANLQSAKVANVEGLYKKVHSEIRKSPVRVKAERKNAVVRKQISKENGSLVQQDSKGRKWLRQFKLTKAQRTTRVAAKIQKALSKK</sequence>
<protein>
    <submittedName>
        <fullName evidence="7">60s ribosomal protein l5</fullName>
    </submittedName>
</protein>
<evidence type="ECO:0000256" key="2">
    <source>
        <dbReference type="ARBA" id="ARBA00007116"/>
    </source>
</evidence>
<keyword evidence="5" id="KW-0687">Ribonucleoprotein</keyword>
<dbReference type="GO" id="GO:0000027">
    <property type="term" value="P:ribosomal large subunit assembly"/>
    <property type="evidence" value="ECO:0007669"/>
    <property type="project" value="TreeGrafter"/>
</dbReference>
<dbReference type="HAMAP" id="MF_01337_A">
    <property type="entry name" value="Ribosomal_uL18_A"/>
    <property type="match status" value="1"/>
</dbReference>
<evidence type="ECO:0000313" key="8">
    <source>
        <dbReference type="Proteomes" id="UP000039865"/>
    </source>
</evidence>
<feature type="domain" description="Large ribosomal subunit protein uL18 C-terminal eukaryotes" evidence="6">
    <location>
        <begin position="258"/>
        <end position="329"/>
    </location>
</feature>
<dbReference type="InterPro" id="IPR057268">
    <property type="entry name" value="Ribosomal_L18"/>
</dbReference>
<keyword evidence="4 7" id="KW-0689">Ribosomal protein</keyword>
<dbReference type="Gene3D" id="3.30.420.100">
    <property type="match status" value="1"/>
</dbReference>
<gene>
    <name evidence="7" type="primary">Contig10547.g11264</name>
    <name evidence="7" type="ORF">STYLEM_1280</name>
</gene>
<dbReference type="PANTHER" id="PTHR23410:SF12">
    <property type="entry name" value="LARGE RIBOSOMAL SUBUNIT PROTEIN UL18"/>
    <property type="match status" value="1"/>
</dbReference>
<dbReference type="GO" id="GO:0008097">
    <property type="term" value="F:5S rRNA binding"/>
    <property type="evidence" value="ECO:0007669"/>
    <property type="project" value="InterPro"/>
</dbReference>
<organism evidence="7 8">
    <name type="scientific">Stylonychia lemnae</name>
    <name type="common">Ciliate</name>
    <dbReference type="NCBI Taxonomy" id="5949"/>
    <lineage>
        <taxon>Eukaryota</taxon>
        <taxon>Sar</taxon>
        <taxon>Alveolata</taxon>
        <taxon>Ciliophora</taxon>
        <taxon>Intramacronucleata</taxon>
        <taxon>Spirotrichea</taxon>
        <taxon>Stichotrichia</taxon>
        <taxon>Sporadotrichida</taxon>
        <taxon>Oxytrichidae</taxon>
        <taxon>Stylonychinae</taxon>
        <taxon>Stylonychia</taxon>
    </lineage>
</organism>
<dbReference type="Pfam" id="PF17144">
    <property type="entry name" value="Ribosomal_L5e"/>
    <property type="match status" value="1"/>
</dbReference>
<dbReference type="CDD" id="cd00432">
    <property type="entry name" value="Ribosomal_L18_L5e"/>
    <property type="match status" value="1"/>
</dbReference>